<proteinExistence type="predicted"/>
<evidence type="ECO:0000313" key="2">
    <source>
        <dbReference type="EMBL" id="QTH73318.1"/>
    </source>
</evidence>
<feature type="chain" id="PRO_5037731642" evidence="1">
    <location>
        <begin position="23"/>
        <end position="201"/>
    </location>
</feature>
<dbReference type="RefSeq" id="WP_208844937.1">
    <property type="nucleotide sequence ID" value="NZ_CP072135.1"/>
</dbReference>
<keyword evidence="1" id="KW-0732">Signal</keyword>
<geneLocation type="plasmid" evidence="2 3">
    <name>unnamed5</name>
</geneLocation>
<dbReference type="EMBL" id="CP072135">
    <property type="protein sequence ID" value="QTH73318.1"/>
    <property type="molecule type" value="Genomic_DNA"/>
</dbReference>
<sequence length="201" mass="20831">MNKTSALLAISAMGVLSLAAHASTKTAQLAVSVKVKNTFTLEQGEPMSFGSLLAFADTSTTVDNQATIVMSPNPSTQPTLTSAGEAKFQVLESGTPGSFNVSGTAPYSSMLITAPASIEVTPTTAPPNAPKFTLSDFKFFIEGGENTGKAYDAATTPLISDLSGAVKFYVGGTLKTQARATQSMYQDGDYSGSVDVTVTYK</sequence>
<dbReference type="AlphaFoldDB" id="A0A975DK63"/>
<gene>
    <name evidence="2" type="ORF">J5O05_21360</name>
</gene>
<evidence type="ECO:0000256" key="1">
    <source>
        <dbReference type="SAM" id="SignalP"/>
    </source>
</evidence>
<dbReference type="Pfam" id="PF14352">
    <property type="entry name" value="DUF4402"/>
    <property type="match status" value="1"/>
</dbReference>
<keyword evidence="3" id="KW-1185">Reference proteome</keyword>
<organism evidence="2 3">
    <name type="scientific">Pseudoalteromonas xiamenensis</name>
    <dbReference type="NCBI Taxonomy" id="882626"/>
    <lineage>
        <taxon>Bacteria</taxon>
        <taxon>Pseudomonadati</taxon>
        <taxon>Pseudomonadota</taxon>
        <taxon>Gammaproteobacteria</taxon>
        <taxon>Alteromonadales</taxon>
        <taxon>Pseudoalteromonadaceae</taxon>
        <taxon>Pseudoalteromonas</taxon>
    </lineage>
</organism>
<feature type="signal peptide" evidence="1">
    <location>
        <begin position="1"/>
        <end position="22"/>
    </location>
</feature>
<name>A0A975DK63_9GAMM</name>
<evidence type="ECO:0000313" key="3">
    <source>
        <dbReference type="Proteomes" id="UP000664904"/>
    </source>
</evidence>
<reference evidence="2" key="1">
    <citation type="submission" date="2021-03" db="EMBL/GenBank/DDBJ databases">
        <title>Complete Genome of Pseudoalteromonas xiamenensis STKMTI.2, a new potential marine bacterium producing anti-Vibrio compounds.</title>
        <authorList>
            <person name="Handayani D.P."/>
            <person name="Isnansetyo A."/>
            <person name="Istiqomah I."/>
            <person name="Jumina J."/>
        </authorList>
    </citation>
    <scope>NUCLEOTIDE SEQUENCE</scope>
    <source>
        <strain evidence="2">STKMTI.2</strain>
        <plasmid evidence="2">unnamed5</plasmid>
    </source>
</reference>
<protein>
    <submittedName>
        <fullName evidence="2">DUF4402 domain-containing protein</fullName>
    </submittedName>
</protein>
<keyword evidence="2" id="KW-0614">Plasmid</keyword>
<dbReference type="Proteomes" id="UP000664904">
    <property type="component" value="Plasmid unnamed5"/>
</dbReference>
<dbReference type="InterPro" id="IPR025514">
    <property type="entry name" value="DUF4402"/>
</dbReference>
<dbReference type="KEGG" id="pxi:J5O05_21360"/>
<accession>A0A975DK63</accession>